<dbReference type="Proteomes" id="UP000639643">
    <property type="component" value="Unassembled WGS sequence"/>
</dbReference>
<accession>A0A8H6MY09</accession>
<comment type="caution">
    <text evidence="1">The sequence shown here is derived from an EMBL/GenBank/DDBJ whole genome shotgun (WGS) entry which is preliminary data.</text>
</comment>
<evidence type="ECO:0000313" key="1">
    <source>
        <dbReference type="EMBL" id="KAF6812390.1"/>
    </source>
</evidence>
<protein>
    <submittedName>
        <fullName evidence="1">Uncharacterized protein</fullName>
    </submittedName>
</protein>
<proteinExistence type="predicted"/>
<dbReference type="AlphaFoldDB" id="A0A8H6MY09"/>
<organism evidence="1 2">
    <name type="scientific">Colletotrichum musicola</name>
    <dbReference type="NCBI Taxonomy" id="2175873"/>
    <lineage>
        <taxon>Eukaryota</taxon>
        <taxon>Fungi</taxon>
        <taxon>Dikarya</taxon>
        <taxon>Ascomycota</taxon>
        <taxon>Pezizomycotina</taxon>
        <taxon>Sordariomycetes</taxon>
        <taxon>Hypocreomycetidae</taxon>
        <taxon>Glomerellales</taxon>
        <taxon>Glomerellaceae</taxon>
        <taxon>Colletotrichum</taxon>
        <taxon>Colletotrichum orchidearum species complex</taxon>
    </lineage>
</organism>
<gene>
    <name evidence="1" type="ORF">CMUS01_13071</name>
</gene>
<evidence type="ECO:0000313" key="2">
    <source>
        <dbReference type="Proteomes" id="UP000639643"/>
    </source>
</evidence>
<sequence length="99" mass="11368">MTLFKRTMTYAGISAPGKKVDTEYVMVDVKAPSHKQQEEDHVDLCDDKVKIAILEEMLQKKTRECVALREFLKHSKKANKWLENQLAITIATEPEVAQH</sequence>
<dbReference type="EMBL" id="WIGM01000789">
    <property type="protein sequence ID" value="KAF6812390.1"/>
    <property type="molecule type" value="Genomic_DNA"/>
</dbReference>
<keyword evidence="2" id="KW-1185">Reference proteome</keyword>
<name>A0A8H6MY09_9PEZI</name>
<reference evidence="1" key="1">
    <citation type="journal article" date="2020" name="Phytopathology">
        <title>Genome Sequence Resources of Colletotrichum truncatum, C. plurivorum, C. musicola, and C. sojae: Four Species Pathogenic to Soybean (Glycine max).</title>
        <authorList>
            <person name="Rogerio F."/>
            <person name="Boufleur T.R."/>
            <person name="Ciampi-Guillardi M."/>
            <person name="Sukno S.A."/>
            <person name="Thon M.R."/>
            <person name="Massola Junior N.S."/>
            <person name="Baroncelli R."/>
        </authorList>
    </citation>
    <scope>NUCLEOTIDE SEQUENCE</scope>
    <source>
        <strain evidence="1">LFN0074</strain>
    </source>
</reference>